<organism evidence="1 2">
    <name type="scientific">Pyrocoelia pectoralis</name>
    <dbReference type="NCBI Taxonomy" id="417401"/>
    <lineage>
        <taxon>Eukaryota</taxon>
        <taxon>Metazoa</taxon>
        <taxon>Ecdysozoa</taxon>
        <taxon>Arthropoda</taxon>
        <taxon>Hexapoda</taxon>
        <taxon>Insecta</taxon>
        <taxon>Pterygota</taxon>
        <taxon>Neoptera</taxon>
        <taxon>Endopterygota</taxon>
        <taxon>Coleoptera</taxon>
        <taxon>Polyphaga</taxon>
        <taxon>Elateriformia</taxon>
        <taxon>Elateroidea</taxon>
        <taxon>Lampyridae</taxon>
        <taxon>Lampyrinae</taxon>
        <taxon>Pyrocoelia</taxon>
    </lineage>
</organism>
<dbReference type="AlphaFoldDB" id="A0AAN7VGJ1"/>
<reference evidence="1 2" key="1">
    <citation type="journal article" date="2024" name="Insects">
        <title>An Improved Chromosome-Level Genome Assembly of the Firefly Pyrocoelia pectoralis.</title>
        <authorList>
            <person name="Fu X."/>
            <person name="Meyer-Rochow V.B."/>
            <person name="Ballantyne L."/>
            <person name="Zhu X."/>
        </authorList>
    </citation>
    <scope>NUCLEOTIDE SEQUENCE [LARGE SCALE GENOMIC DNA]</scope>
    <source>
        <strain evidence="1">XCY_ONT2</strain>
    </source>
</reference>
<accession>A0AAN7VGJ1</accession>
<comment type="caution">
    <text evidence="1">The sequence shown here is derived from an EMBL/GenBank/DDBJ whole genome shotgun (WGS) entry which is preliminary data.</text>
</comment>
<dbReference type="PANTHER" id="PTHR46609">
    <property type="entry name" value="EXONUCLEASE, PHAGE-TYPE/RECB, C-TERMINAL DOMAIN-CONTAINING PROTEIN"/>
    <property type="match status" value="1"/>
</dbReference>
<proteinExistence type="predicted"/>
<dbReference type="InterPro" id="IPR051703">
    <property type="entry name" value="NF-kappa-B_Signaling_Reg"/>
</dbReference>
<protein>
    <recommendedName>
        <fullName evidence="3">YqaJ viral recombinase domain-containing protein</fullName>
    </recommendedName>
</protein>
<dbReference type="PANTHER" id="PTHR46609:SF8">
    <property type="entry name" value="YQAJ VIRAL RECOMBINASE DOMAIN-CONTAINING PROTEIN"/>
    <property type="match status" value="1"/>
</dbReference>
<dbReference type="EMBL" id="JAVRBK010000002">
    <property type="protein sequence ID" value="KAK5648295.1"/>
    <property type="molecule type" value="Genomic_DNA"/>
</dbReference>
<name>A0AAN7VGJ1_9COLE</name>
<evidence type="ECO:0000313" key="2">
    <source>
        <dbReference type="Proteomes" id="UP001329430"/>
    </source>
</evidence>
<dbReference type="InterPro" id="IPR011335">
    <property type="entry name" value="Restrct_endonuc-II-like"/>
</dbReference>
<dbReference type="InterPro" id="IPR011604">
    <property type="entry name" value="PDDEXK-like_dom_sf"/>
</dbReference>
<evidence type="ECO:0000313" key="1">
    <source>
        <dbReference type="EMBL" id="KAK5648295.1"/>
    </source>
</evidence>
<evidence type="ECO:0008006" key="3">
    <source>
        <dbReference type="Google" id="ProtNLM"/>
    </source>
</evidence>
<dbReference type="GO" id="GO:0006281">
    <property type="term" value="P:DNA repair"/>
    <property type="evidence" value="ECO:0007669"/>
    <property type="project" value="UniProtKB-ARBA"/>
</dbReference>
<dbReference type="Proteomes" id="UP001329430">
    <property type="component" value="Chromosome 2"/>
</dbReference>
<gene>
    <name evidence="1" type="ORF">RI129_003187</name>
</gene>
<dbReference type="Gene3D" id="3.90.320.10">
    <property type="match status" value="1"/>
</dbReference>
<sequence length="140" mass="15877">MWKVERKKRLTDSNFGRICKLRKTTSTAKTVESLLYSNFKGNSATEFGLAHETTAIQFGLVIDKDYPFLACSPDGLIEENAIVEIKSSYKSGDATLTYARNCDIFFFSSCQLANKFDNIDVGEINENNFKRSIRMLNFDS</sequence>
<dbReference type="SUPFAM" id="SSF52980">
    <property type="entry name" value="Restriction endonuclease-like"/>
    <property type="match status" value="1"/>
</dbReference>
<keyword evidence="2" id="KW-1185">Reference proteome</keyword>